<dbReference type="OrthoDB" id="406505at2759"/>
<name>A0A5B6UZ97_9ROSI</name>
<dbReference type="GO" id="GO:0005576">
    <property type="term" value="C:extracellular region"/>
    <property type="evidence" value="ECO:0007669"/>
    <property type="project" value="UniProtKB-SubCell"/>
</dbReference>
<dbReference type="Proteomes" id="UP000325315">
    <property type="component" value="Unassembled WGS sequence"/>
</dbReference>
<sequence>MQDPGQCNLKNDSNCCKDGKFYMTYKCSPPMLSSTKAMLTLNNFEAGGDGSGLSKCNNQYHSNDDLAVALSTGWFNYEKRCLKYINIHNNGKSMRAKVVDECDLNYEYQFPCFNNIVDSSKAI</sequence>
<dbReference type="AlphaFoldDB" id="A0A5B6UZ97"/>
<dbReference type="CDD" id="cd22270">
    <property type="entry name" value="DPBB_kiwellin-like"/>
    <property type="match status" value="1"/>
</dbReference>
<proteinExistence type="inferred from homology"/>
<dbReference type="InterPro" id="IPR036908">
    <property type="entry name" value="RlpA-like_sf"/>
</dbReference>
<evidence type="ECO:0000256" key="2">
    <source>
        <dbReference type="ARBA" id="ARBA00005592"/>
    </source>
</evidence>
<dbReference type="Pfam" id="PF24300">
    <property type="entry name" value="KWL1"/>
    <property type="match status" value="1"/>
</dbReference>
<organism evidence="5 6">
    <name type="scientific">Gossypium australe</name>
    <dbReference type="NCBI Taxonomy" id="47621"/>
    <lineage>
        <taxon>Eukaryota</taxon>
        <taxon>Viridiplantae</taxon>
        <taxon>Streptophyta</taxon>
        <taxon>Embryophyta</taxon>
        <taxon>Tracheophyta</taxon>
        <taxon>Spermatophyta</taxon>
        <taxon>Magnoliopsida</taxon>
        <taxon>eudicotyledons</taxon>
        <taxon>Gunneridae</taxon>
        <taxon>Pentapetalae</taxon>
        <taxon>rosids</taxon>
        <taxon>malvids</taxon>
        <taxon>Malvales</taxon>
        <taxon>Malvaceae</taxon>
        <taxon>Malvoideae</taxon>
        <taxon>Gossypium</taxon>
    </lineage>
</organism>
<accession>A0A5B6UZ97</accession>
<gene>
    <name evidence="5" type="primary">grip22</name>
    <name evidence="5" type="ORF">EPI10_028727</name>
</gene>
<reference evidence="6" key="1">
    <citation type="journal article" date="2019" name="Plant Biotechnol. J.">
        <title>Genome sequencing of the Australian wild diploid species Gossypium australe highlights disease resistance and delayed gland morphogenesis.</title>
        <authorList>
            <person name="Cai Y."/>
            <person name="Cai X."/>
            <person name="Wang Q."/>
            <person name="Wang P."/>
            <person name="Zhang Y."/>
            <person name="Cai C."/>
            <person name="Xu Y."/>
            <person name="Wang K."/>
            <person name="Zhou Z."/>
            <person name="Wang C."/>
            <person name="Geng S."/>
            <person name="Li B."/>
            <person name="Dong Q."/>
            <person name="Hou Y."/>
            <person name="Wang H."/>
            <person name="Ai P."/>
            <person name="Liu Z."/>
            <person name="Yi F."/>
            <person name="Sun M."/>
            <person name="An G."/>
            <person name="Cheng J."/>
            <person name="Zhang Y."/>
            <person name="Shi Q."/>
            <person name="Xie Y."/>
            <person name="Shi X."/>
            <person name="Chang Y."/>
            <person name="Huang F."/>
            <person name="Chen Y."/>
            <person name="Hong S."/>
            <person name="Mi L."/>
            <person name="Sun Q."/>
            <person name="Zhang L."/>
            <person name="Zhou B."/>
            <person name="Peng R."/>
            <person name="Zhang X."/>
            <person name="Liu F."/>
        </authorList>
    </citation>
    <scope>NUCLEOTIDE SEQUENCE [LARGE SCALE GENOMIC DNA]</scope>
    <source>
        <strain evidence="6">cv. PA1801</strain>
    </source>
</reference>
<keyword evidence="6" id="KW-1185">Reference proteome</keyword>
<dbReference type="PANTHER" id="PTHR33191:SF77">
    <property type="entry name" value="RIPENING-RELATED PROTEIN 1"/>
    <property type="match status" value="1"/>
</dbReference>
<dbReference type="EMBL" id="SMMG02000009">
    <property type="protein sequence ID" value="KAA3462222.1"/>
    <property type="molecule type" value="Genomic_DNA"/>
</dbReference>
<comment type="similarity">
    <text evidence="2">Belongs to the kiwellin family.</text>
</comment>
<evidence type="ECO:0000256" key="3">
    <source>
        <dbReference type="ARBA" id="ARBA00022525"/>
    </source>
</evidence>
<dbReference type="PANTHER" id="PTHR33191">
    <property type="entry name" value="RIPENING-RELATED PROTEIN 2-RELATED"/>
    <property type="match status" value="1"/>
</dbReference>
<dbReference type="InterPro" id="IPR039271">
    <property type="entry name" value="Kiwellin-like"/>
</dbReference>
<keyword evidence="4" id="KW-0732">Signal</keyword>
<evidence type="ECO:0000256" key="4">
    <source>
        <dbReference type="ARBA" id="ARBA00022729"/>
    </source>
</evidence>
<dbReference type="SUPFAM" id="SSF50685">
    <property type="entry name" value="Barwin-like endoglucanases"/>
    <property type="match status" value="1"/>
</dbReference>
<comment type="caution">
    <text evidence="5">The sequence shown here is derived from an EMBL/GenBank/DDBJ whole genome shotgun (WGS) entry which is preliminary data.</text>
</comment>
<dbReference type="Gene3D" id="2.40.40.10">
    <property type="entry name" value="RlpA-like domain"/>
    <property type="match status" value="1"/>
</dbReference>
<keyword evidence="3" id="KW-0964">Secreted</keyword>
<evidence type="ECO:0000313" key="6">
    <source>
        <dbReference type="Proteomes" id="UP000325315"/>
    </source>
</evidence>
<comment type="subcellular location">
    <subcellularLocation>
        <location evidence="1">Secreted</location>
    </subcellularLocation>
</comment>
<evidence type="ECO:0000256" key="1">
    <source>
        <dbReference type="ARBA" id="ARBA00004613"/>
    </source>
</evidence>
<protein>
    <submittedName>
        <fullName evidence="5">Kiwellin-like</fullName>
    </submittedName>
</protein>
<evidence type="ECO:0000313" key="5">
    <source>
        <dbReference type="EMBL" id="KAA3462222.1"/>
    </source>
</evidence>